<keyword evidence="1" id="KW-0175">Coiled coil</keyword>
<dbReference type="EMBL" id="VSWC01000080">
    <property type="protein sequence ID" value="KAA1092993.1"/>
    <property type="molecule type" value="Genomic_DNA"/>
</dbReference>
<sequence length="602" mass="70587">MLSISWENCYKKGQLPLPNCAQFSPLPCPPFYHLMKMIIHPRYSHHVALIAVCYFLQPTKCMPMGDMIDLEHTARNPVENFTTSTSETARYDTREPHNLNAPGDVSDHMLQKSESKETAEDFIVNSLDPLKNYGMSRNRGEVEIPQAKDLGVTINLMNQEFDSLKINLKEAKAKLSKTQFEKIEEMYQSISFLMKTRQDELEGQTLHMRIPRILQPDKTLYAKLFDLISFLPFDYIYQNESEEGPIIQGNLFGQVMKKMGKNIAEGLVGLLLEDKPVQEHPVIFEYLPSHNLSLQALRFMYRNHLITMEDFQSLFQPKAVYNTSKNMLGSFLPNNPEFRQLFPLDSSSILNSWGSSDSREIYNALGKEQQRMFHFGSIKSLFENYFKYPKKFHIESMENEMQELWDLFFKNDQLFNVLEKYPQSAENPIILHLQKLFNTFESIEGWHQDDEGQFELTLFFQIFQFVEENYPHMMTLLTQKNKEFWRKYSLMHESTQFYGRLGNLKLYLLNYFHGRNLWPSSEHLNEKTRRLITPLDELEYISNHLDKITSKHSEIINNIQKGDELKEYHHEDTIEETISSLKTEIADLKVKYASGNIPFGDD</sequence>
<feature type="coiled-coil region" evidence="1">
    <location>
        <begin position="154"/>
        <end position="181"/>
    </location>
</feature>
<dbReference type="OrthoDB" id="10689546at2759"/>
<protein>
    <submittedName>
        <fullName evidence="2">Uncharacterized protein</fullName>
    </submittedName>
</protein>
<evidence type="ECO:0000313" key="3">
    <source>
        <dbReference type="Proteomes" id="UP000324748"/>
    </source>
</evidence>
<dbReference type="Proteomes" id="UP000324748">
    <property type="component" value="Unassembled WGS sequence"/>
</dbReference>
<keyword evidence="3" id="KW-1185">Reference proteome</keyword>
<name>A0A5B0NVL1_PUCGR</name>
<reference evidence="2 3" key="1">
    <citation type="submission" date="2019-05" db="EMBL/GenBank/DDBJ databases">
        <title>Emergence of the Ug99 lineage of the wheat stem rust pathogen through somatic hybridization.</title>
        <authorList>
            <person name="Li F."/>
            <person name="Upadhyaya N.M."/>
            <person name="Sperschneider J."/>
            <person name="Matny O."/>
            <person name="Nguyen-Phuc H."/>
            <person name="Mago R."/>
            <person name="Raley C."/>
            <person name="Miller M.E."/>
            <person name="Silverstein K.A.T."/>
            <person name="Henningsen E."/>
            <person name="Hirsch C.D."/>
            <person name="Visser B."/>
            <person name="Pretorius Z.A."/>
            <person name="Steffenson B.J."/>
            <person name="Schwessinger B."/>
            <person name="Dodds P.N."/>
            <person name="Figueroa M."/>
        </authorList>
    </citation>
    <scope>NUCLEOTIDE SEQUENCE [LARGE SCALE GENOMIC DNA]</scope>
    <source>
        <strain evidence="2">21-0</strain>
    </source>
</reference>
<evidence type="ECO:0000313" key="2">
    <source>
        <dbReference type="EMBL" id="KAA1092993.1"/>
    </source>
</evidence>
<accession>A0A5B0NVL1</accession>
<comment type="caution">
    <text evidence="2">The sequence shown here is derived from an EMBL/GenBank/DDBJ whole genome shotgun (WGS) entry which is preliminary data.</text>
</comment>
<evidence type="ECO:0000256" key="1">
    <source>
        <dbReference type="SAM" id="Coils"/>
    </source>
</evidence>
<gene>
    <name evidence="2" type="ORF">PGT21_020353</name>
</gene>
<proteinExistence type="predicted"/>
<organism evidence="2 3">
    <name type="scientific">Puccinia graminis f. sp. tritici</name>
    <dbReference type="NCBI Taxonomy" id="56615"/>
    <lineage>
        <taxon>Eukaryota</taxon>
        <taxon>Fungi</taxon>
        <taxon>Dikarya</taxon>
        <taxon>Basidiomycota</taxon>
        <taxon>Pucciniomycotina</taxon>
        <taxon>Pucciniomycetes</taxon>
        <taxon>Pucciniales</taxon>
        <taxon>Pucciniaceae</taxon>
        <taxon>Puccinia</taxon>
    </lineage>
</organism>
<dbReference type="AlphaFoldDB" id="A0A5B0NVL1"/>